<protein>
    <submittedName>
        <fullName evidence="1">Uncharacterized protein</fullName>
    </submittedName>
</protein>
<dbReference type="EMBL" id="LAZR01062854">
    <property type="protein sequence ID" value="KKK60669.1"/>
    <property type="molecule type" value="Genomic_DNA"/>
</dbReference>
<dbReference type="AlphaFoldDB" id="A0A0F8Z2J4"/>
<accession>A0A0F8Z2J4</accession>
<reference evidence="1" key="1">
    <citation type="journal article" date="2015" name="Nature">
        <title>Complex archaea that bridge the gap between prokaryotes and eukaryotes.</title>
        <authorList>
            <person name="Spang A."/>
            <person name="Saw J.H."/>
            <person name="Jorgensen S.L."/>
            <person name="Zaremba-Niedzwiedzka K."/>
            <person name="Martijn J."/>
            <person name="Lind A.E."/>
            <person name="van Eijk R."/>
            <person name="Schleper C."/>
            <person name="Guy L."/>
            <person name="Ettema T.J."/>
        </authorList>
    </citation>
    <scope>NUCLEOTIDE SEQUENCE</scope>
</reference>
<sequence length="360" mass="37010">TSEVSPDLTDSDTSYDIHAVVSTDVTTGATKRLILRLYANVGSGGSNSIVTVTMEGVTDSHLTVGVPSDVWQLRGDVLDDLNILGVVGANSEFLVGTGVGAFAWESGATVRTSLGLGTADSVTFSTVAWSGGSSANANSAFAHISADGSSHTFIDQDVTITGTPTFDSLTVTNGATFDTDTLVVDEVNHTVEPKILELVTTTSSITGVIRKGTDRFIHDFHHPTGGGAIPVGNNTFVGVNAGNFTMGSTATQTFHSSTNTAMGNGSFRSNTKGFHNNATGERSLGANTTGFFNNAMGSSALRSNTTGVSNNAMGYFSLKNADASYNTAVGSQSGESLTTGASNIFLGNQAGNRQTSNSNL</sequence>
<name>A0A0F8Z2J4_9ZZZZ</name>
<feature type="non-terminal residue" evidence="1">
    <location>
        <position position="1"/>
    </location>
</feature>
<proteinExistence type="predicted"/>
<organism evidence="1">
    <name type="scientific">marine sediment metagenome</name>
    <dbReference type="NCBI Taxonomy" id="412755"/>
    <lineage>
        <taxon>unclassified sequences</taxon>
        <taxon>metagenomes</taxon>
        <taxon>ecological metagenomes</taxon>
    </lineage>
</organism>
<gene>
    <name evidence="1" type="ORF">LCGC14_3022050</name>
</gene>
<comment type="caution">
    <text evidence="1">The sequence shown here is derived from an EMBL/GenBank/DDBJ whole genome shotgun (WGS) entry which is preliminary data.</text>
</comment>
<feature type="non-terminal residue" evidence="1">
    <location>
        <position position="360"/>
    </location>
</feature>
<evidence type="ECO:0000313" key="1">
    <source>
        <dbReference type="EMBL" id="KKK60669.1"/>
    </source>
</evidence>